<keyword evidence="1" id="KW-0472">Membrane</keyword>
<feature type="transmembrane region" description="Helical" evidence="1">
    <location>
        <begin position="22"/>
        <end position="45"/>
    </location>
</feature>
<organism evidence="2 3">
    <name type="scientific">Saliphagus infecundisoli</name>
    <dbReference type="NCBI Taxonomy" id="1849069"/>
    <lineage>
        <taxon>Archaea</taxon>
        <taxon>Methanobacteriati</taxon>
        <taxon>Methanobacteriota</taxon>
        <taxon>Stenosarchaea group</taxon>
        <taxon>Halobacteria</taxon>
        <taxon>Halobacteriales</taxon>
        <taxon>Natrialbaceae</taxon>
        <taxon>Saliphagus</taxon>
    </lineage>
</organism>
<dbReference type="AlphaFoldDB" id="A0ABD5Q9V9"/>
<evidence type="ECO:0000313" key="3">
    <source>
        <dbReference type="Proteomes" id="UP001595925"/>
    </source>
</evidence>
<proteinExistence type="predicted"/>
<reference evidence="2 3" key="1">
    <citation type="journal article" date="2019" name="Int. J. Syst. Evol. Microbiol.">
        <title>The Global Catalogue of Microorganisms (GCM) 10K type strain sequencing project: providing services to taxonomists for standard genome sequencing and annotation.</title>
        <authorList>
            <consortium name="The Broad Institute Genomics Platform"/>
            <consortium name="The Broad Institute Genome Sequencing Center for Infectious Disease"/>
            <person name="Wu L."/>
            <person name="Ma J."/>
        </authorList>
    </citation>
    <scope>NUCLEOTIDE SEQUENCE [LARGE SCALE GENOMIC DNA]</scope>
    <source>
        <strain evidence="2 3">CGMCC 1.15824</strain>
    </source>
</reference>
<dbReference type="RefSeq" id="WP_224827944.1">
    <property type="nucleotide sequence ID" value="NZ_JAIVEF010000003.1"/>
</dbReference>
<evidence type="ECO:0000313" key="2">
    <source>
        <dbReference type="EMBL" id="MFC4986458.1"/>
    </source>
</evidence>
<keyword evidence="3" id="KW-1185">Reference proteome</keyword>
<dbReference type="EMBL" id="JBHSJG010000005">
    <property type="protein sequence ID" value="MFC4986458.1"/>
    <property type="molecule type" value="Genomic_DNA"/>
</dbReference>
<protein>
    <submittedName>
        <fullName evidence="2">Uncharacterized protein</fullName>
    </submittedName>
</protein>
<sequence length="86" mass="9137">MASATDEDASPRWRFLYRELKALRGSLLLSTVAIGVVLLGVAVVFESGLTITRNDGVLAGMLGVFGISAILVGGTFYLLLKAIHRS</sequence>
<comment type="caution">
    <text evidence="2">The sequence shown here is derived from an EMBL/GenBank/DDBJ whole genome shotgun (WGS) entry which is preliminary data.</text>
</comment>
<accession>A0ABD5Q9V9</accession>
<evidence type="ECO:0000256" key="1">
    <source>
        <dbReference type="SAM" id="Phobius"/>
    </source>
</evidence>
<gene>
    <name evidence="2" type="ORF">ACFPFO_01435</name>
</gene>
<keyword evidence="1" id="KW-0812">Transmembrane</keyword>
<feature type="transmembrane region" description="Helical" evidence="1">
    <location>
        <begin position="57"/>
        <end position="80"/>
    </location>
</feature>
<keyword evidence="1" id="KW-1133">Transmembrane helix</keyword>
<dbReference type="Proteomes" id="UP001595925">
    <property type="component" value="Unassembled WGS sequence"/>
</dbReference>
<name>A0ABD5Q9V9_9EURY</name>